<protein>
    <recommendedName>
        <fullName evidence="4">DUF1349 domain-containing protein</fullName>
    </recommendedName>
</protein>
<evidence type="ECO:0000256" key="1">
    <source>
        <dbReference type="SAM" id="MobiDB-lite"/>
    </source>
</evidence>
<dbReference type="SUPFAM" id="SSF49899">
    <property type="entry name" value="Concanavalin A-like lectins/glucanases"/>
    <property type="match status" value="1"/>
</dbReference>
<evidence type="ECO:0008006" key="4">
    <source>
        <dbReference type="Google" id="ProtNLM"/>
    </source>
</evidence>
<gene>
    <name evidence="2" type="ORF">FHU37_005063</name>
</gene>
<feature type="region of interest" description="Disordered" evidence="1">
    <location>
        <begin position="177"/>
        <end position="201"/>
    </location>
</feature>
<dbReference type="InterPro" id="IPR009784">
    <property type="entry name" value="DUF1349"/>
</dbReference>
<dbReference type="Proteomes" id="UP000567795">
    <property type="component" value="Unassembled WGS sequence"/>
</dbReference>
<dbReference type="Pfam" id="PF07081">
    <property type="entry name" value="DUF1349"/>
    <property type="match status" value="1"/>
</dbReference>
<reference evidence="2 3" key="1">
    <citation type="submission" date="2020-07" db="EMBL/GenBank/DDBJ databases">
        <title>Sequencing the genomes of 1000 actinobacteria strains.</title>
        <authorList>
            <person name="Klenk H.-P."/>
        </authorList>
    </citation>
    <scope>NUCLEOTIDE SEQUENCE [LARGE SCALE GENOMIC DNA]</scope>
    <source>
        <strain evidence="2 3">DSM 42178</strain>
    </source>
</reference>
<feature type="region of interest" description="Disordered" evidence="1">
    <location>
        <begin position="1"/>
        <end position="23"/>
    </location>
</feature>
<evidence type="ECO:0000313" key="3">
    <source>
        <dbReference type="Proteomes" id="UP000567795"/>
    </source>
</evidence>
<dbReference type="PANTHER" id="PTHR35332">
    <property type="entry name" value="REGULATION OF ENOLASE PROTEIN 1"/>
    <property type="match status" value="1"/>
</dbReference>
<keyword evidence="3" id="KW-1185">Reference proteome</keyword>
<dbReference type="Gene3D" id="2.60.120.200">
    <property type="match status" value="1"/>
</dbReference>
<evidence type="ECO:0000313" key="2">
    <source>
        <dbReference type="EMBL" id="NYI08034.1"/>
    </source>
</evidence>
<organism evidence="2 3">
    <name type="scientific">Allostreptomyces psammosilenae</name>
    <dbReference type="NCBI Taxonomy" id="1892865"/>
    <lineage>
        <taxon>Bacteria</taxon>
        <taxon>Bacillati</taxon>
        <taxon>Actinomycetota</taxon>
        <taxon>Actinomycetes</taxon>
        <taxon>Kitasatosporales</taxon>
        <taxon>Streptomycetaceae</taxon>
        <taxon>Allostreptomyces</taxon>
    </lineage>
</organism>
<dbReference type="RefSeq" id="WP_179816929.1">
    <property type="nucleotide sequence ID" value="NZ_JACBZD010000002.1"/>
</dbReference>
<sequence>MEQFAATAHLPETPRWTPSAPADAVEGAVPAGVADADAASLTLAAGPRTDWFADPAGKALFHDARALTFAPGPGDYQLLARVRVDFAATYDAGVLVLYAGEDRYAKLCFEYSPEHRPMVVSVVTRHGASDDANAFHVEGDTVWLRVSRTGAAFAFHASTDGERWEFVRYFRLDGDGDATRDGAGTPETDQPRAGFMAQSPTGEGCRATFDQVRFTRATLADLRDGS</sequence>
<dbReference type="PANTHER" id="PTHR35332:SF2">
    <property type="entry name" value="REGULATION OF ENOLASE PROTEIN 1"/>
    <property type="match status" value="1"/>
</dbReference>
<accession>A0A853A590</accession>
<name>A0A853A590_9ACTN</name>
<comment type="caution">
    <text evidence="2">The sequence shown here is derived from an EMBL/GenBank/DDBJ whole genome shotgun (WGS) entry which is preliminary data.</text>
</comment>
<proteinExistence type="predicted"/>
<dbReference type="AlphaFoldDB" id="A0A853A590"/>
<dbReference type="InterPro" id="IPR013320">
    <property type="entry name" value="ConA-like_dom_sf"/>
</dbReference>
<dbReference type="EMBL" id="JACBZD010000002">
    <property type="protein sequence ID" value="NYI08034.1"/>
    <property type="molecule type" value="Genomic_DNA"/>
</dbReference>